<name>A0A1H9HAH1_9SPIR</name>
<accession>A0A1H9HAH1</accession>
<evidence type="ECO:0008006" key="3">
    <source>
        <dbReference type="Google" id="ProtNLM"/>
    </source>
</evidence>
<dbReference type="AlphaFoldDB" id="A0A1H9HAH1"/>
<organism evidence="1 2">
    <name type="scientific">Treponema bryantii</name>
    <dbReference type="NCBI Taxonomy" id="163"/>
    <lineage>
        <taxon>Bacteria</taxon>
        <taxon>Pseudomonadati</taxon>
        <taxon>Spirochaetota</taxon>
        <taxon>Spirochaetia</taxon>
        <taxon>Spirochaetales</taxon>
        <taxon>Treponemataceae</taxon>
        <taxon>Treponema</taxon>
    </lineage>
</organism>
<gene>
    <name evidence="1" type="ORF">SAMN04487977_106113</name>
</gene>
<keyword evidence="2" id="KW-1185">Reference proteome</keyword>
<evidence type="ECO:0000313" key="1">
    <source>
        <dbReference type="EMBL" id="SEQ59320.1"/>
    </source>
</evidence>
<dbReference type="OrthoDB" id="8730636at2"/>
<reference evidence="1 2" key="1">
    <citation type="submission" date="2016-10" db="EMBL/GenBank/DDBJ databases">
        <authorList>
            <person name="de Groot N.N."/>
        </authorList>
    </citation>
    <scope>NUCLEOTIDE SEQUENCE [LARGE SCALE GENOMIC DNA]</scope>
    <source>
        <strain evidence="1 2">B25</strain>
    </source>
</reference>
<dbReference type="Proteomes" id="UP000182360">
    <property type="component" value="Unassembled WGS sequence"/>
</dbReference>
<dbReference type="RefSeq" id="WP_074644203.1">
    <property type="nucleotide sequence ID" value="NZ_FOFU01000006.1"/>
</dbReference>
<dbReference type="EMBL" id="FOFU01000006">
    <property type="protein sequence ID" value="SEQ59320.1"/>
    <property type="molecule type" value="Genomic_DNA"/>
</dbReference>
<sequence length="595" mass="68664">MFYKNFKTVTYCVAAWVNRVTEEQLRKDADFLQKYVKIDKIYLETYRDEFASREQIEMIKRVMKDYGIEVSGGITTVTPDLNESDKKRQRLFNTFCYCNEPMRARLKEVSEYTAVFFDEFIIDDFFFTQCMCEDCIREKGNRSWKEFRLAKMMEVSRDLIIGPAKKVNPKVHIIIKYPNWRESFQETGYNPGQQREIFDSIYTGTETRHGAQQDQHLPRYLSYSLMRYFESVAPGRNGGGWFDPYDCDRFDTYLEQAYLTAFAKPKEIMMFCWPSIAGNKRATPLGFMYDKLDRILGRLGEPCGLKTYIPFNSQGDDHIEDFIGMVGVPMEPCCEFLEFSEVGASRKVLVTAASLEDSQIVGKLRRFVEAGGHAIATSSFMIGALQKYPEISELTSVTYTNRVLSADEFQTPAEIPHFKNYVKSAQPIEFPLLEHRNNATWSIMNAGHGEYHESILCYDTYGKGRFTVLSIPEMPSKLYDLPAPVLTAIRRELDTTGIWIDGGSGVSLFTYDNKTFGIYCYAWDGCVPQEFHVHIKGRVKELVRIPDSDRPEMFKPQVYKPLYVKEGPDDNAANSETVFYGRATPGEFDFFEIKE</sequence>
<proteinExistence type="predicted"/>
<protein>
    <recommendedName>
        <fullName evidence="3">Permease</fullName>
    </recommendedName>
</protein>
<evidence type="ECO:0000313" key="2">
    <source>
        <dbReference type="Proteomes" id="UP000182360"/>
    </source>
</evidence>